<evidence type="ECO:0000256" key="1">
    <source>
        <dbReference type="ARBA" id="ARBA00022642"/>
    </source>
</evidence>
<sequence>MIPTSLDWCQQQDAGDPLAPMKDRFDLPEGVIYMDGNSLGVLPKGVAERIADVVTKEWGKDLIKSWNTADWINLPARVGKKIAPLVGARPSEVVMADSTSVNLFKVAAAACRMNKGRTKIISEPGNFPTDLYMLQGLSDFLGPDVVLQVVERDKIIDAIDDDTAVVVLTHVHYVTADMFNMEAVTKAAHAKGALMVWDLSHSTGAVPVDLNAAGADFAVGCGYKYLNGGPGAPAFLYVAERHQASAQQPLTGWFGHKTPFEFLDDYEPAGDIRRMLVGTTSVMAASALDEALNAFEGVDMSVVRKKSQALTDLFIALCREKLSDHGVGLATSENPSKRGSHVSLKCENGYAVMQALIERGVIGDFRAPNFMRFGFTPLYLGFEDVYRAVEIMADIFETGFWREARFSEKGAVT</sequence>
<dbReference type="SUPFAM" id="SSF53383">
    <property type="entry name" value="PLP-dependent transferases"/>
    <property type="match status" value="1"/>
</dbReference>
<comment type="pathway">
    <text evidence="4 6">Amino-acid degradation; L-kynurenine degradation; L-alanine and anthranilate from L-kynurenine: step 1/1.</text>
</comment>
<dbReference type="GO" id="GO:0030429">
    <property type="term" value="F:kynureninase activity"/>
    <property type="evidence" value="ECO:0007669"/>
    <property type="project" value="UniProtKB-EC"/>
</dbReference>
<feature type="binding site" evidence="4">
    <location>
        <position position="201"/>
    </location>
    <ligand>
        <name>pyridoxal 5'-phosphate</name>
        <dbReference type="ChEBI" id="CHEBI:597326"/>
    </ligand>
</feature>
<comment type="similarity">
    <text evidence="4 6">Belongs to the kynureninase family.</text>
</comment>
<comment type="pathway">
    <text evidence="4 6">Cofactor biosynthesis; NAD(+) biosynthesis; quinolinate from L-kynurenine: step 2/3.</text>
</comment>
<evidence type="ECO:0000313" key="8">
    <source>
        <dbReference type="Proteomes" id="UP001595776"/>
    </source>
</evidence>
<dbReference type="PIRSF" id="PIRSF038800">
    <property type="entry name" value="KYNU"/>
    <property type="match status" value="1"/>
</dbReference>
<dbReference type="InterPro" id="IPR015422">
    <property type="entry name" value="PyrdxlP-dep_Trfase_small"/>
</dbReference>
<feature type="binding site" evidence="4">
    <location>
        <begin position="127"/>
        <end position="130"/>
    </location>
    <ligand>
        <name>pyridoxal 5'-phosphate</name>
        <dbReference type="ChEBI" id="CHEBI:597326"/>
    </ligand>
</feature>
<feature type="modified residue" description="N6-(pyridoxal phosphate)lysine" evidence="4">
    <location>
        <position position="224"/>
    </location>
</feature>
<dbReference type="InterPro" id="IPR015424">
    <property type="entry name" value="PyrdxlP-dep_Trfase"/>
</dbReference>
<dbReference type="Proteomes" id="UP001595776">
    <property type="component" value="Unassembled WGS sequence"/>
</dbReference>
<evidence type="ECO:0000256" key="5">
    <source>
        <dbReference type="NCBIfam" id="TIGR01814"/>
    </source>
</evidence>
<dbReference type="PANTHER" id="PTHR14084">
    <property type="entry name" value="KYNURENINASE"/>
    <property type="match status" value="1"/>
</dbReference>
<feature type="binding site" evidence="4">
    <location>
        <position position="279"/>
    </location>
    <ligand>
        <name>pyridoxal 5'-phosphate</name>
        <dbReference type="ChEBI" id="CHEBI:597326"/>
    </ligand>
</feature>
<comment type="subunit">
    <text evidence="4 6">Homodimer.</text>
</comment>
<keyword evidence="2 4" id="KW-0378">Hydrolase</keyword>
<protein>
    <recommendedName>
        <fullName evidence="4 5">Kynureninase</fullName>
        <ecNumber evidence="4 5">3.7.1.3</ecNumber>
    </recommendedName>
    <alternativeName>
        <fullName evidence="4">L-kynurenine hydrolase</fullName>
    </alternativeName>
</protein>
<comment type="catalytic activity">
    <reaction evidence="6">
        <text>3-hydroxy-L-kynurenine + H2O = 3-hydroxyanthranilate + L-alanine + H(+)</text>
        <dbReference type="Rhea" id="RHEA:25143"/>
        <dbReference type="ChEBI" id="CHEBI:15377"/>
        <dbReference type="ChEBI" id="CHEBI:15378"/>
        <dbReference type="ChEBI" id="CHEBI:36559"/>
        <dbReference type="ChEBI" id="CHEBI:57972"/>
        <dbReference type="ChEBI" id="CHEBI:58125"/>
        <dbReference type="EC" id="3.7.1.3"/>
    </reaction>
</comment>
<feature type="binding site" evidence="4">
    <location>
        <position position="223"/>
    </location>
    <ligand>
        <name>pyridoxal 5'-phosphate</name>
        <dbReference type="ChEBI" id="CHEBI:597326"/>
    </ligand>
</feature>
<dbReference type="InterPro" id="IPR015421">
    <property type="entry name" value="PyrdxlP-dep_Trfase_major"/>
</dbReference>
<dbReference type="EMBL" id="JBHSCR010000005">
    <property type="protein sequence ID" value="MFC4347861.1"/>
    <property type="molecule type" value="Genomic_DNA"/>
</dbReference>
<dbReference type="InterPro" id="IPR010111">
    <property type="entry name" value="Kynureninase"/>
</dbReference>
<evidence type="ECO:0000256" key="3">
    <source>
        <dbReference type="ARBA" id="ARBA00022898"/>
    </source>
</evidence>
<evidence type="ECO:0000256" key="6">
    <source>
        <dbReference type="PIRNR" id="PIRNR038800"/>
    </source>
</evidence>
<comment type="caution">
    <text evidence="7">The sequence shown here is derived from an EMBL/GenBank/DDBJ whole genome shotgun (WGS) entry which is preliminary data.</text>
</comment>
<feature type="binding site" evidence="4">
    <location>
        <position position="169"/>
    </location>
    <ligand>
        <name>pyridoxal 5'-phosphate</name>
        <dbReference type="ChEBI" id="CHEBI:597326"/>
    </ligand>
</feature>
<organism evidence="7 8">
    <name type="scientific">Kordiimonas lipolytica</name>
    <dbReference type="NCBI Taxonomy" id="1662421"/>
    <lineage>
        <taxon>Bacteria</taxon>
        <taxon>Pseudomonadati</taxon>
        <taxon>Pseudomonadota</taxon>
        <taxon>Alphaproteobacteria</taxon>
        <taxon>Kordiimonadales</taxon>
        <taxon>Kordiimonadaceae</taxon>
        <taxon>Kordiimonas</taxon>
    </lineage>
</organism>
<feature type="binding site" evidence="4">
    <location>
        <position position="100"/>
    </location>
    <ligand>
        <name>pyridoxal 5'-phosphate</name>
        <dbReference type="ChEBI" id="CHEBI:597326"/>
    </ligand>
</feature>
<name>A0ABV8UAM5_9PROT</name>
<evidence type="ECO:0000313" key="7">
    <source>
        <dbReference type="EMBL" id="MFC4347861.1"/>
    </source>
</evidence>
<dbReference type="Pfam" id="PF22580">
    <property type="entry name" value="KYNU_C"/>
    <property type="match status" value="1"/>
</dbReference>
<evidence type="ECO:0000256" key="2">
    <source>
        <dbReference type="ARBA" id="ARBA00022801"/>
    </source>
</evidence>
<keyword evidence="3 4" id="KW-0663">Pyridoxal phosphate</keyword>
<keyword evidence="8" id="KW-1185">Reference proteome</keyword>
<keyword evidence="1 4" id="KW-0662">Pyridine nucleotide biosynthesis</keyword>
<feature type="binding site" evidence="4">
    <location>
        <position position="253"/>
    </location>
    <ligand>
        <name>pyridoxal 5'-phosphate</name>
        <dbReference type="ChEBI" id="CHEBI:597326"/>
    </ligand>
</feature>
<accession>A0ABV8UAM5</accession>
<dbReference type="EC" id="3.7.1.3" evidence="4 5"/>
<proteinExistence type="inferred from homology"/>
<reference evidence="8" key="1">
    <citation type="journal article" date="2019" name="Int. J. Syst. Evol. Microbiol.">
        <title>The Global Catalogue of Microorganisms (GCM) 10K type strain sequencing project: providing services to taxonomists for standard genome sequencing and annotation.</title>
        <authorList>
            <consortium name="The Broad Institute Genomics Platform"/>
            <consortium name="The Broad Institute Genome Sequencing Center for Infectious Disease"/>
            <person name="Wu L."/>
            <person name="Ma J."/>
        </authorList>
    </citation>
    <scope>NUCLEOTIDE SEQUENCE [LARGE SCALE GENOMIC DNA]</scope>
    <source>
        <strain evidence="8">CGMCC 1.15304</strain>
    </source>
</reference>
<comment type="catalytic activity">
    <reaction evidence="4 6">
        <text>L-kynurenine + H2O = anthranilate + L-alanine + H(+)</text>
        <dbReference type="Rhea" id="RHEA:16813"/>
        <dbReference type="ChEBI" id="CHEBI:15377"/>
        <dbReference type="ChEBI" id="CHEBI:15378"/>
        <dbReference type="ChEBI" id="CHEBI:16567"/>
        <dbReference type="ChEBI" id="CHEBI:57959"/>
        <dbReference type="ChEBI" id="CHEBI:57972"/>
        <dbReference type="EC" id="3.7.1.3"/>
    </reaction>
</comment>
<gene>
    <name evidence="4 7" type="primary">kynU</name>
    <name evidence="7" type="ORF">ACFO5Q_08400</name>
</gene>
<feature type="binding site" evidence="4">
    <location>
        <position position="99"/>
    </location>
    <ligand>
        <name>pyridoxal 5'-phosphate</name>
        <dbReference type="ChEBI" id="CHEBI:597326"/>
    </ligand>
</feature>
<comment type="function">
    <text evidence="4 6">Catalyzes the cleavage of L-kynurenine (L-Kyn) and L-3-hydroxykynurenine (L-3OHKyn) into anthranilic acid (AA) and 3-hydroxyanthranilic acid (3-OHAA), respectively.</text>
</comment>
<dbReference type="PANTHER" id="PTHR14084:SF0">
    <property type="entry name" value="KYNURENINASE"/>
    <property type="match status" value="1"/>
</dbReference>
<dbReference type="HAMAP" id="MF_01970">
    <property type="entry name" value="Kynureninase"/>
    <property type="match status" value="1"/>
</dbReference>
<dbReference type="RefSeq" id="WP_082720063.1">
    <property type="nucleotide sequence ID" value="NZ_JBHSCR010000005.1"/>
</dbReference>
<evidence type="ECO:0000256" key="4">
    <source>
        <dbReference type="HAMAP-Rule" id="MF_01970"/>
    </source>
</evidence>
<dbReference type="NCBIfam" id="TIGR01814">
    <property type="entry name" value="kynureninase"/>
    <property type="match status" value="1"/>
</dbReference>
<feature type="binding site" evidence="4">
    <location>
        <position position="198"/>
    </location>
    <ligand>
        <name>pyridoxal 5'-phosphate</name>
        <dbReference type="ChEBI" id="CHEBI:597326"/>
    </ligand>
</feature>
<dbReference type="Gene3D" id="3.90.1150.10">
    <property type="entry name" value="Aspartate Aminotransferase, domain 1"/>
    <property type="match status" value="1"/>
</dbReference>
<comment type="cofactor">
    <cofactor evidence="4 6">
        <name>pyridoxal 5'-phosphate</name>
        <dbReference type="ChEBI" id="CHEBI:597326"/>
    </cofactor>
</comment>
<dbReference type="Gene3D" id="3.40.640.10">
    <property type="entry name" value="Type I PLP-dependent aspartate aminotransferase-like (Major domain)"/>
    <property type="match status" value="1"/>
</dbReference>